<feature type="region of interest" description="Disordered" evidence="1">
    <location>
        <begin position="747"/>
        <end position="773"/>
    </location>
</feature>
<feature type="compositionally biased region" description="Polar residues" evidence="1">
    <location>
        <begin position="855"/>
        <end position="878"/>
    </location>
</feature>
<dbReference type="EMBL" id="LDAU01000096">
    <property type="protein sequence ID" value="KRX06495.1"/>
    <property type="molecule type" value="Genomic_DNA"/>
</dbReference>
<accession>A0A0V0QVZ3</accession>
<feature type="transmembrane region" description="Helical" evidence="2">
    <location>
        <begin position="513"/>
        <end position="531"/>
    </location>
</feature>
<evidence type="ECO:0000256" key="2">
    <source>
        <dbReference type="SAM" id="Phobius"/>
    </source>
</evidence>
<feature type="transmembrane region" description="Helical" evidence="2">
    <location>
        <begin position="471"/>
        <end position="493"/>
    </location>
</feature>
<keyword evidence="2" id="KW-0812">Transmembrane</keyword>
<dbReference type="GO" id="GO:0005227">
    <property type="term" value="F:calcium-activated cation channel activity"/>
    <property type="evidence" value="ECO:0007669"/>
    <property type="project" value="InterPro"/>
</dbReference>
<feature type="transmembrane region" description="Helical" evidence="2">
    <location>
        <begin position="359"/>
        <end position="381"/>
    </location>
</feature>
<comment type="caution">
    <text evidence="3">The sequence shown here is derived from an EMBL/GenBank/DDBJ whole genome shotgun (WGS) entry which is preliminary data.</text>
</comment>
<evidence type="ECO:0000313" key="3">
    <source>
        <dbReference type="EMBL" id="KRX06495.1"/>
    </source>
</evidence>
<sequence>MSNTSLTEPFLRRNISSTRAEIHQQILKNNESCKSLNKDEFYNPFQQPASFEKANIHRQSRNCLYGKCLCVLQQLHRQKSIRTLLSRKRIIISWIRVQVKNIPCDTSKQEIIEYFEDVTQQKIAKINLAYNIEDYTWAFQDKIVQLRQLKILEYELEKNQNLTQQQRDNLDQQIIDIKNLLMVRDNQLFQFQEECNNPKTSTFCGTAFITFEKAQAARDLVKKWGQSFIREAKFLFLNVALASPYLQFQGQSLIISQAMPPTDILWENLKYRKIKTIINNTIFFFGGLGILICSFIVQYLVMAYVYPLKQEYSHKVNDYYVKVQAFLLTIVVVTVNFCLKSLVQRFTMLMQFDSIARSYGAFINRYIILHFANSAFLPYLVHSHFDTADETRELLVQDIHFILLATAFTTPLSKIFDIQYFLKIFQRRKLLRYPEKDNPYTQHEANQIMEDYTINIVNSYTYIQICLFLSAWYGSVAPIGLLLIVLGMTLNYWVDKIQMLRFQAQPESINEKIIKRVVGIIEIIPILYLTGNYVYEYRMILGSDYIQFFKDFIGYGLTQIILSLSFIGFLIFYRTQQFNKNDEDKGYSFMRPFFRTEYDAVNPITQRQAQLEWIRFLRKQKLITKDEKKTLIQQNIKMSQMFNLPLQINQKTSTAFDLRQIGPSYSSGLLNQQQPYPNEFYDSHDIEEEDYVSNQENNNKFKEFYDESNKKSCKKLEYAHFDIDNYDEYNYNNSDYDDEQNLRQSFQKQQYKKASTKNDPDYQKESFPPFKQNNDDQIEYIELQDMPKQKQTIQKIQLNNKNDSCEKIQEYDSQYKGSDLSSNSGNNSLNKSQNQITYQTQNQNKNTNTNIFVKPQQNNGNNLAEQKNIPNNSFNNLKKSQRSSKINDEISKQIKMHLQIKDKELQEKFGKNN</sequence>
<evidence type="ECO:0000313" key="4">
    <source>
        <dbReference type="Proteomes" id="UP000054937"/>
    </source>
</evidence>
<feature type="transmembrane region" description="Helical" evidence="2">
    <location>
        <begin position="319"/>
        <end position="339"/>
    </location>
</feature>
<feature type="transmembrane region" description="Helical" evidence="2">
    <location>
        <begin position="282"/>
        <end position="307"/>
    </location>
</feature>
<dbReference type="OrthoDB" id="288963at2759"/>
<reference evidence="3 4" key="1">
    <citation type="journal article" date="2015" name="Sci. Rep.">
        <title>Genome of the facultative scuticociliatosis pathogen Pseudocohnilembus persalinus provides insight into its virulence through horizontal gene transfer.</title>
        <authorList>
            <person name="Xiong J."/>
            <person name="Wang G."/>
            <person name="Cheng J."/>
            <person name="Tian M."/>
            <person name="Pan X."/>
            <person name="Warren A."/>
            <person name="Jiang C."/>
            <person name="Yuan D."/>
            <person name="Miao W."/>
        </authorList>
    </citation>
    <scope>NUCLEOTIDE SEQUENCE [LARGE SCALE GENOMIC DNA]</scope>
    <source>
        <strain evidence="3">36N120E</strain>
    </source>
</reference>
<feature type="transmembrane region" description="Helical" evidence="2">
    <location>
        <begin position="401"/>
        <end position="422"/>
    </location>
</feature>
<dbReference type="AlphaFoldDB" id="A0A0V0QVZ3"/>
<dbReference type="SUPFAM" id="SSF54928">
    <property type="entry name" value="RNA-binding domain, RBD"/>
    <property type="match status" value="1"/>
</dbReference>
<keyword evidence="4" id="KW-1185">Reference proteome</keyword>
<protein>
    <recommendedName>
        <fullName evidence="5">CSC1/OSCA1-like cytosolic domain-containing protein</fullName>
    </recommendedName>
</protein>
<dbReference type="Proteomes" id="UP000054937">
    <property type="component" value="Unassembled WGS sequence"/>
</dbReference>
<keyword evidence="2" id="KW-1133">Transmembrane helix</keyword>
<dbReference type="InParanoid" id="A0A0V0QVZ3"/>
<organism evidence="3 4">
    <name type="scientific">Pseudocohnilembus persalinus</name>
    <name type="common">Ciliate</name>
    <dbReference type="NCBI Taxonomy" id="266149"/>
    <lineage>
        <taxon>Eukaryota</taxon>
        <taxon>Sar</taxon>
        <taxon>Alveolata</taxon>
        <taxon>Ciliophora</taxon>
        <taxon>Intramacronucleata</taxon>
        <taxon>Oligohymenophorea</taxon>
        <taxon>Scuticociliatia</taxon>
        <taxon>Philasterida</taxon>
        <taxon>Pseudocohnilembidae</taxon>
        <taxon>Pseudocohnilembus</taxon>
    </lineage>
</organism>
<gene>
    <name evidence="3" type="ORF">PPERSA_05108</name>
</gene>
<name>A0A0V0QVZ3_PSEPJ</name>
<feature type="region of interest" description="Disordered" evidence="1">
    <location>
        <begin position="854"/>
        <end position="886"/>
    </location>
</feature>
<dbReference type="PANTHER" id="PTHR13018:SF83">
    <property type="entry name" value="RRM DOMAIN-CONTAINING PROTEIN"/>
    <property type="match status" value="1"/>
</dbReference>
<dbReference type="InterPro" id="IPR045122">
    <property type="entry name" value="Csc1-like"/>
</dbReference>
<dbReference type="PANTHER" id="PTHR13018">
    <property type="entry name" value="PROBABLE MEMBRANE PROTEIN DUF221-RELATED"/>
    <property type="match status" value="1"/>
</dbReference>
<evidence type="ECO:0008006" key="5">
    <source>
        <dbReference type="Google" id="ProtNLM"/>
    </source>
</evidence>
<dbReference type="GO" id="GO:0005886">
    <property type="term" value="C:plasma membrane"/>
    <property type="evidence" value="ECO:0007669"/>
    <property type="project" value="TreeGrafter"/>
</dbReference>
<dbReference type="GO" id="GO:0003676">
    <property type="term" value="F:nucleic acid binding"/>
    <property type="evidence" value="ECO:0007669"/>
    <property type="project" value="InterPro"/>
</dbReference>
<evidence type="ECO:0000256" key="1">
    <source>
        <dbReference type="SAM" id="MobiDB-lite"/>
    </source>
</evidence>
<keyword evidence="2" id="KW-0472">Membrane</keyword>
<proteinExistence type="predicted"/>
<feature type="transmembrane region" description="Helical" evidence="2">
    <location>
        <begin position="552"/>
        <end position="573"/>
    </location>
</feature>
<dbReference type="InterPro" id="IPR035979">
    <property type="entry name" value="RBD_domain_sf"/>
</dbReference>